<protein>
    <submittedName>
        <fullName evidence="2">Uncharacterized protein</fullName>
    </submittedName>
</protein>
<comment type="caution">
    <text evidence="2">The sequence shown here is derived from an EMBL/GenBank/DDBJ whole genome shotgun (WGS) entry which is preliminary data.</text>
</comment>
<evidence type="ECO:0000313" key="3">
    <source>
        <dbReference type="Proteomes" id="UP001558613"/>
    </source>
</evidence>
<organism evidence="2 3">
    <name type="scientific">Cirrhinus molitorella</name>
    <name type="common">mud carp</name>
    <dbReference type="NCBI Taxonomy" id="172907"/>
    <lineage>
        <taxon>Eukaryota</taxon>
        <taxon>Metazoa</taxon>
        <taxon>Chordata</taxon>
        <taxon>Craniata</taxon>
        <taxon>Vertebrata</taxon>
        <taxon>Euteleostomi</taxon>
        <taxon>Actinopterygii</taxon>
        <taxon>Neopterygii</taxon>
        <taxon>Teleostei</taxon>
        <taxon>Ostariophysi</taxon>
        <taxon>Cypriniformes</taxon>
        <taxon>Cyprinidae</taxon>
        <taxon>Labeoninae</taxon>
        <taxon>Labeonini</taxon>
        <taxon>Cirrhinus</taxon>
    </lineage>
</organism>
<sequence length="154" mass="17411">MSQWIKVCDSTNSDSAKSKGTSTSKKDLSAKDFLPLSIISAVTRKRKKHQSTCPADSSTDEDSEHEPIKASNYEEMIDNTEVPGDSKARQNSCPPQKSKEETKEVNMMEGKPKHPEEDQEEQRVAKESTIHQKERDEMGVEVCKRKQTVLIYHS</sequence>
<keyword evidence="3" id="KW-1185">Reference proteome</keyword>
<evidence type="ECO:0000313" key="2">
    <source>
        <dbReference type="EMBL" id="KAL1264191.1"/>
    </source>
</evidence>
<feature type="compositionally biased region" description="Low complexity" evidence="1">
    <location>
        <begin position="13"/>
        <end position="23"/>
    </location>
</feature>
<dbReference type="Proteomes" id="UP001558613">
    <property type="component" value="Unassembled WGS sequence"/>
</dbReference>
<gene>
    <name evidence="2" type="ORF">QQF64_004546</name>
</gene>
<name>A0ABR3MIN2_9TELE</name>
<feature type="compositionally biased region" description="Basic and acidic residues" evidence="1">
    <location>
        <begin position="97"/>
        <end position="139"/>
    </location>
</feature>
<reference evidence="2 3" key="1">
    <citation type="submission" date="2023-09" db="EMBL/GenBank/DDBJ databases">
        <authorList>
            <person name="Wang M."/>
        </authorList>
    </citation>
    <scope>NUCLEOTIDE SEQUENCE [LARGE SCALE GENOMIC DNA]</scope>
    <source>
        <strain evidence="2">GT-2023</strain>
        <tissue evidence="2">Liver</tissue>
    </source>
</reference>
<dbReference type="PANTHER" id="PTHR23175:SF5">
    <property type="entry name" value="RHO GTPASE-ACTIVATING PROTEIN 23"/>
    <property type="match status" value="1"/>
</dbReference>
<dbReference type="EMBL" id="JAYMGO010000012">
    <property type="protein sequence ID" value="KAL1264191.1"/>
    <property type="molecule type" value="Genomic_DNA"/>
</dbReference>
<proteinExistence type="predicted"/>
<evidence type="ECO:0000256" key="1">
    <source>
        <dbReference type="SAM" id="MobiDB-lite"/>
    </source>
</evidence>
<dbReference type="PANTHER" id="PTHR23175">
    <property type="entry name" value="PDZ DOMAIN-CONTAINING PROTEIN"/>
    <property type="match status" value="1"/>
</dbReference>
<feature type="region of interest" description="Disordered" evidence="1">
    <location>
        <begin position="1"/>
        <end position="139"/>
    </location>
</feature>
<accession>A0ABR3MIN2</accession>